<sequence length="187" mass="20151">MKPVAFARPTMGQFATATLAMALVVLASNILVQFAINDWLTWGAFTYPVAYLVSDLVNRRFGPGMARRVAWFGFAVAVVASLALAPMRIALASGLAFIASQLLDIRVFDRLRRALWWRGPLIATLVAAVLDSIVFWGVAFAGEGGPWLSWAVGDLMVKLGVGVLMLLPFRLLMGRQVAMPAAVSAAD</sequence>
<evidence type="ECO:0000256" key="1">
    <source>
        <dbReference type="HAMAP-Rule" id="MF_02088"/>
    </source>
</evidence>
<dbReference type="PANTHER" id="PTHR34300">
    <property type="entry name" value="QUEUOSINE PRECURSOR TRANSPORTER-RELATED"/>
    <property type="match status" value="1"/>
</dbReference>
<name>A0ABU8WH10_9BURK</name>
<dbReference type="HAMAP" id="MF_02088">
    <property type="entry name" value="Q_prec_transport"/>
    <property type="match status" value="1"/>
</dbReference>
<dbReference type="PANTHER" id="PTHR34300:SF1">
    <property type="entry name" value="QUEUOSINE PRECURSOR TRANSPORTER"/>
    <property type="match status" value="1"/>
</dbReference>
<dbReference type="EMBL" id="JBBKZT010000003">
    <property type="protein sequence ID" value="MEJ8846810.1"/>
    <property type="molecule type" value="Genomic_DNA"/>
</dbReference>
<feature type="transmembrane region" description="Helical" evidence="1">
    <location>
        <begin position="120"/>
        <end position="141"/>
    </location>
</feature>
<dbReference type="Pfam" id="PF02592">
    <property type="entry name" value="Vut_1"/>
    <property type="match status" value="2"/>
</dbReference>
<protein>
    <recommendedName>
        <fullName evidence="1">Probable queuosine precursor transporter</fullName>
        <shortName evidence="1">Q precursor transporter</shortName>
    </recommendedName>
</protein>
<gene>
    <name evidence="2" type="ORF">WKW82_09130</name>
</gene>
<keyword evidence="3" id="KW-1185">Reference proteome</keyword>
<accession>A0ABU8WH10</accession>
<comment type="subcellular location">
    <subcellularLocation>
        <location evidence="1">Cell inner membrane</location>
        <topology evidence="1">Multi-pass membrane protein</topology>
    </subcellularLocation>
</comment>
<keyword evidence="1" id="KW-0472">Membrane</keyword>
<dbReference type="RefSeq" id="WP_340341950.1">
    <property type="nucleotide sequence ID" value="NZ_JBBKZT010000003.1"/>
</dbReference>
<evidence type="ECO:0000313" key="2">
    <source>
        <dbReference type="EMBL" id="MEJ8846810.1"/>
    </source>
</evidence>
<proteinExistence type="inferred from homology"/>
<feature type="transmembrane region" description="Helical" evidence="1">
    <location>
        <begin position="39"/>
        <end position="57"/>
    </location>
</feature>
<comment type="similarity">
    <text evidence="1">Belongs to the vitamin uptake transporter (VUT/ECF) (TC 2.A.88) family. Q precursor transporter subfamily.</text>
</comment>
<keyword evidence="1" id="KW-0812">Transmembrane</keyword>
<feature type="transmembrane region" description="Helical" evidence="1">
    <location>
        <begin position="69"/>
        <end position="85"/>
    </location>
</feature>
<evidence type="ECO:0000313" key="3">
    <source>
        <dbReference type="Proteomes" id="UP001385892"/>
    </source>
</evidence>
<comment type="caution">
    <text evidence="2">The sequence shown here is derived from an EMBL/GenBank/DDBJ whole genome shotgun (WGS) entry which is preliminary data.</text>
</comment>
<feature type="transmembrane region" description="Helical" evidence="1">
    <location>
        <begin position="147"/>
        <end position="169"/>
    </location>
</feature>
<keyword evidence="1" id="KW-1003">Cell membrane</keyword>
<organism evidence="2 3">
    <name type="scientific">Variovorax rhizosphaerae</name>
    <dbReference type="NCBI Taxonomy" id="1836200"/>
    <lineage>
        <taxon>Bacteria</taxon>
        <taxon>Pseudomonadati</taxon>
        <taxon>Pseudomonadota</taxon>
        <taxon>Betaproteobacteria</taxon>
        <taxon>Burkholderiales</taxon>
        <taxon>Comamonadaceae</taxon>
        <taxon>Variovorax</taxon>
    </lineage>
</organism>
<reference evidence="2 3" key="1">
    <citation type="submission" date="2024-03" db="EMBL/GenBank/DDBJ databases">
        <title>Novel species of the genus Variovorax.</title>
        <authorList>
            <person name="Liu Q."/>
            <person name="Xin Y.-H."/>
        </authorList>
    </citation>
    <scope>NUCLEOTIDE SEQUENCE [LARGE SCALE GENOMIC DNA]</scope>
    <source>
        <strain evidence="2 3">KACC 18900</strain>
    </source>
</reference>
<comment type="function">
    <text evidence="1">Involved in the import of queuosine (Q) precursors, required for Q precursor salvage.</text>
</comment>
<keyword evidence="1" id="KW-1133">Transmembrane helix</keyword>
<dbReference type="InterPro" id="IPR003744">
    <property type="entry name" value="YhhQ"/>
</dbReference>
<dbReference type="Proteomes" id="UP001385892">
    <property type="component" value="Unassembled WGS sequence"/>
</dbReference>
<keyword evidence="1" id="KW-0813">Transport</keyword>
<keyword evidence="1" id="KW-0997">Cell inner membrane</keyword>